<sequence>MSLSYDFVVSEFRHYDYKSIFSSKQTDVSNSSPPSYSAVLAEKYQQQCATWDKKLTEMDHLLQSMKRSMKDTQFMLKSYQRCCQRLELKNQTLLLSLKNELSLLSDIDTTSFDFTSAQSDQSYQERTNDSLNRMNQALQRLIMEAELSLNTRLSSFDAPAAVDHSLKALRKTKSCPRLDKQLQQKKRYLYSQWKLATTMRQFIETVQNTTREKKLESSITEEAVVHHHYHHIHHHHYHHHHHHHDYTQIMDAPLPSSPPSNTQQTPLTPPSPFVTSPPKMLQSASSLTSLFKYAIDTVGGFIPQSPPSSIATDMPQAKPIITTAKAATVSHASKATLHRAMFLSTVLMMRKFNYSSLWIRRGNQVETYWKSRPRHAHLLGDRAQLLWYILQLFVSKSTISNSTRKPFSL</sequence>
<dbReference type="EMBL" id="JAAECE010000004">
    <property type="protein sequence ID" value="KAF1801769.1"/>
    <property type="molecule type" value="Genomic_DNA"/>
</dbReference>
<accession>A0A8H4F1S2</accession>
<evidence type="ECO:0000256" key="1">
    <source>
        <dbReference type="SAM" id="MobiDB-lite"/>
    </source>
</evidence>
<proteinExistence type="predicted"/>
<gene>
    <name evidence="2" type="ORF">FB192DRAFT_1374568</name>
</gene>
<name>A0A8H4F1S2_MUCCL</name>
<organism evidence="2 3">
    <name type="scientific">Mucor circinelloides f. lusitanicus</name>
    <name type="common">Mucor racemosus var. lusitanicus</name>
    <dbReference type="NCBI Taxonomy" id="29924"/>
    <lineage>
        <taxon>Eukaryota</taxon>
        <taxon>Fungi</taxon>
        <taxon>Fungi incertae sedis</taxon>
        <taxon>Mucoromycota</taxon>
        <taxon>Mucoromycotina</taxon>
        <taxon>Mucoromycetes</taxon>
        <taxon>Mucorales</taxon>
        <taxon>Mucorineae</taxon>
        <taxon>Mucoraceae</taxon>
        <taxon>Mucor</taxon>
    </lineage>
</organism>
<dbReference type="AlphaFoldDB" id="A0A8H4F1S2"/>
<protein>
    <submittedName>
        <fullName evidence="2">Uncharacterized protein</fullName>
    </submittedName>
</protein>
<dbReference type="Proteomes" id="UP000469890">
    <property type="component" value="Unassembled WGS sequence"/>
</dbReference>
<reference evidence="2 3" key="1">
    <citation type="submission" date="2019-09" db="EMBL/GenBank/DDBJ databases">
        <authorList>
            <consortium name="DOE Joint Genome Institute"/>
            <person name="Mondo S.J."/>
            <person name="Navarro-Mendoza M.I."/>
            <person name="Perez-Arques C."/>
            <person name="Panchal S."/>
            <person name="Nicolas F.E."/>
            <person name="Ganguly P."/>
            <person name="Pangilinan J."/>
            <person name="Grigoriev I."/>
            <person name="Heitman J."/>
            <person name="Sanya K."/>
            <person name="Garre V."/>
        </authorList>
    </citation>
    <scope>NUCLEOTIDE SEQUENCE [LARGE SCALE GENOMIC DNA]</scope>
    <source>
        <strain evidence="2 3">MU402</strain>
    </source>
</reference>
<feature type="region of interest" description="Disordered" evidence="1">
    <location>
        <begin position="251"/>
        <end position="279"/>
    </location>
</feature>
<evidence type="ECO:0000313" key="3">
    <source>
        <dbReference type="Proteomes" id="UP000469890"/>
    </source>
</evidence>
<comment type="caution">
    <text evidence="2">The sequence shown here is derived from an EMBL/GenBank/DDBJ whole genome shotgun (WGS) entry which is preliminary data.</text>
</comment>
<evidence type="ECO:0000313" key="2">
    <source>
        <dbReference type="EMBL" id="KAF1801769.1"/>
    </source>
</evidence>